<dbReference type="SUPFAM" id="SSF55486">
    <property type="entry name" value="Metalloproteases ('zincins'), catalytic domain"/>
    <property type="match status" value="1"/>
</dbReference>
<evidence type="ECO:0000256" key="1">
    <source>
        <dbReference type="ARBA" id="ARBA00001947"/>
    </source>
</evidence>
<evidence type="ECO:0008006" key="10">
    <source>
        <dbReference type="Google" id="ProtNLM"/>
    </source>
</evidence>
<keyword evidence="2" id="KW-0645">Protease</keyword>
<dbReference type="InterPro" id="IPR024079">
    <property type="entry name" value="MetalloPept_cat_dom_sf"/>
</dbReference>
<reference evidence="8 9" key="1">
    <citation type="journal article" date="2018" name="IMA Fungus">
        <title>IMA Genome-F 9: Draft genome sequence of Annulohypoxylon stygium, Aspergillus mulundensis, Berkeleyomyces basicola (syn. Thielaviopsis basicola), Ceratocystis smalleyi, two Cercospora beticola strains, Coleophoma cylindrospora, Fusarium fracticaudum, Phialophora cf. hyalina, and Morchella septimelata.</title>
        <authorList>
            <person name="Wingfield B.D."/>
            <person name="Bills G.F."/>
            <person name="Dong Y."/>
            <person name="Huang W."/>
            <person name="Nel W.J."/>
            <person name="Swalarsk-Parry B.S."/>
            <person name="Vaghefi N."/>
            <person name="Wilken P.M."/>
            <person name="An Z."/>
            <person name="de Beer Z.W."/>
            <person name="De Vos L."/>
            <person name="Chen L."/>
            <person name="Duong T.A."/>
            <person name="Gao Y."/>
            <person name="Hammerbacher A."/>
            <person name="Kikkert J.R."/>
            <person name="Li Y."/>
            <person name="Li H."/>
            <person name="Li K."/>
            <person name="Li Q."/>
            <person name="Liu X."/>
            <person name="Ma X."/>
            <person name="Naidoo K."/>
            <person name="Pethybridge S.J."/>
            <person name="Sun J."/>
            <person name="Steenkamp E.T."/>
            <person name="van der Nest M.A."/>
            <person name="van Wyk S."/>
            <person name="Wingfield M.J."/>
            <person name="Xiong C."/>
            <person name="Yue Q."/>
            <person name="Zhang X."/>
        </authorList>
    </citation>
    <scope>NUCLEOTIDE SEQUENCE [LARGE SCALE GENOMIC DNA]</scope>
    <source>
        <strain evidence="8 9">DSM 5745</strain>
    </source>
</reference>
<dbReference type="Gene3D" id="3.40.390.10">
    <property type="entry name" value="Collagenase (Catalytic Domain)"/>
    <property type="match status" value="1"/>
</dbReference>
<dbReference type="Pfam" id="PF07998">
    <property type="entry name" value="Peptidase_M54"/>
    <property type="match status" value="1"/>
</dbReference>
<keyword evidence="4" id="KW-0378">Hydrolase</keyword>
<dbReference type="GO" id="GO:0046872">
    <property type="term" value="F:metal ion binding"/>
    <property type="evidence" value="ECO:0007669"/>
    <property type="project" value="UniProtKB-KW"/>
</dbReference>
<gene>
    <name evidence="8" type="ORF">DSM5745_03573</name>
</gene>
<feature type="compositionally biased region" description="Polar residues" evidence="7">
    <location>
        <begin position="1"/>
        <end position="45"/>
    </location>
</feature>
<dbReference type="EMBL" id="PVWQ01000003">
    <property type="protein sequence ID" value="RDW86931.1"/>
    <property type="molecule type" value="Genomic_DNA"/>
</dbReference>
<organism evidence="8 9">
    <name type="scientific">Aspergillus mulundensis</name>
    <dbReference type="NCBI Taxonomy" id="1810919"/>
    <lineage>
        <taxon>Eukaryota</taxon>
        <taxon>Fungi</taxon>
        <taxon>Dikarya</taxon>
        <taxon>Ascomycota</taxon>
        <taxon>Pezizomycotina</taxon>
        <taxon>Eurotiomycetes</taxon>
        <taxon>Eurotiomycetidae</taxon>
        <taxon>Eurotiales</taxon>
        <taxon>Aspergillaceae</taxon>
        <taxon>Aspergillus</taxon>
        <taxon>Aspergillus subgen. Nidulantes</taxon>
    </lineage>
</organism>
<dbReference type="CDD" id="cd11375">
    <property type="entry name" value="Peptidase_M54"/>
    <property type="match status" value="1"/>
</dbReference>
<dbReference type="GeneID" id="38113943"/>
<evidence type="ECO:0000256" key="6">
    <source>
        <dbReference type="ARBA" id="ARBA00023049"/>
    </source>
</evidence>
<keyword evidence="9" id="KW-1185">Reference proteome</keyword>
<evidence type="ECO:0000256" key="5">
    <source>
        <dbReference type="ARBA" id="ARBA00022833"/>
    </source>
</evidence>
<dbReference type="AlphaFoldDB" id="A0A3D8SL69"/>
<comment type="cofactor">
    <cofactor evidence="1">
        <name>Zn(2+)</name>
        <dbReference type="ChEBI" id="CHEBI:29105"/>
    </cofactor>
</comment>
<dbReference type="RefSeq" id="XP_026606455.1">
    <property type="nucleotide sequence ID" value="XM_026745589.1"/>
</dbReference>
<evidence type="ECO:0000256" key="3">
    <source>
        <dbReference type="ARBA" id="ARBA00022723"/>
    </source>
</evidence>
<comment type="caution">
    <text evidence="8">The sequence shown here is derived from an EMBL/GenBank/DDBJ whole genome shotgun (WGS) entry which is preliminary data.</text>
</comment>
<proteinExistence type="predicted"/>
<dbReference type="GO" id="GO:0008237">
    <property type="term" value="F:metallopeptidase activity"/>
    <property type="evidence" value="ECO:0007669"/>
    <property type="project" value="UniProtKB-KW"/>
</dbReference>
<evidence type="ECO:0000256" key="7">
    <source>
        <dbReference type="SAM" id="MobiDB-lite"/>
    </source>
</evidence>
<keyword evidence="6" id="KW-0482">Metalloprotease</keyword>
<evidence type="ECO:0000256" key="4">
    <source>
        <dbReference type="ARBA" id="ARBA00022801"/>
    </source>
</evidence>
<feature type="compositionally biased region" description="Basic residues" evidence="7">
    <location>
        <begin position="309"/>
        <end position="318"/>
    </location>
</feature>
<feature type="region of interest" description="Disordered" evidence="7">
    <location>
        <begin position="1"/>
        <end position="69"/>
    </location>
</feature>
<evidence type="ECO:0000256" key="2">
    <source>
        <dbReference type="ARBA" id="ARBA00022670"/>
    </source>
</evidence>
<keyword evidence="3" id="KW-0479">Metal-binding</keyword>
<dbReference type="Proteomes" id="UP000256690">
    <property type="component" value="Unassembled WGS sequence"/>
</dbReference>
<dbReference type="OrthoDB" id="2365600at2759"/>
<evidence type="ECO:0000313" key="8">
    <source>
        <dbReference type="EMBL" id="RDW86931.1"/>
    </source>
</evidence>
<dbReference type="PANTHER" id="PTHR15910:SF1">
    <property type="entry name" value="ARCHAEMETZINCIN-2"/>
    <property type="match status" value="1"/>
</dbReference>
<dbReference type="InterPro" id="IPR012962">
    <property type="entry name" value="Pept_M54_archaemetzincn"/>
</dbReference>
<dbReference type="PANTHER" id="PTHR15910">
    <property type="entry name" value="ARCHAEMETZINCIN"/>
    <property type="match status" value="1"/>
</dbReference>
<protein>
    <recommendedName>
        <fullName evidence="10">Archaemetzincin-2</fullName>
    </recommendedName>
</protein>
<name>A0A3D8SL69_9EURO</name>
<sequence length="450" mass="49626">MPPKNVSQQKTCSHQSLTYSPSPYASQINYTQPSLKDCQSATKPSLPNIPAPATRTDNENFPAPLVLPGDDLALDPEYPPQSFQEWYDEEERNAVTAKRKTVYIIGPPGIDKSVKEIESWTIPNVSSPRAEENPAKPAMEAITPYLSAFFHGLPVKELKPAASKWKFVPWTESGSKSRKSKKAKESYIALSTPTDEEIRIRARPCPASDGLYTHQLNLDDLLDVAIAILPSDAYALCMLTHYDLYEDDDDLFVCGRAYGGSRVAVVSTARYNPLLDEALGVEGAHAWPGAHCAEYVEGVCRENDDGPKTKRARTRTPKPKVPEKRNGPLEAAIAAFNHREEGQDNGRNTLSSLWLYRTLRTVSHELCHCFGLDHCVYYACIMQGSASLPEDARQPPYLCPVDLAKVLAATGSSAAERDRALLVYCEQKGVKGDRHFGGFAAWLGASLRLS</sequence>
<keyword evidence="5" id="KW-0862">Zinc</keyword>
<evidence type="ECO:0000313" key="9">
    <source>
        <dbReference type="Proteomes" id="UP000256690"/>
    </source>
</evidence>
<feature type="region of interest" description="Disordered" evidence="7">
    <location>
        <begin position="304"/>
        <end position="324"/>
    </location>
</feature>
<dbReference type="GO" id="GO:0006508">
    <property type="term" value="P:proteolysis"/>
    <property type="evidence" value="ECO:0007669"/>
    <property type="project" value="UniProtKB-KW"/>
</dbReference>
<accession>A0A3D8SL69</accession>